<feature type="compositionally biased region" description="Basic and acidic residues" evidence="1">
    <location>
        <begin position="1"/>
        <end position="15"/>
    </location>
</feature>
<protein>
    <submittedName>
        <fullName evidence="2">Uncharacterized protein</fullName>
    </submittedName>
</protein>
<evidence type="ECO:0000313" key="2">
    <source>
        <dbReference type="EMBL" id="KAK5909974.1"/>
    </source>
</evidence>
<evidence type="ECO:0000256" key="1">
    <source>
        <dbReference type="SAM" id="MobiDB-lite"/>
    </source>
</evidence>
<reference evidence="2 3" key="1">
    <citation type="journal article" date="2023" name="Mol. Biol. Evol.">
        <title>Genomics of Secondarily Temperate Adaptation in the Only Non-Antarctic Icefish.</title>
        <authorList>
            <person name="Rivera-Colon A.G."/>
            <person name="Rayamajhi N."/>
            <person name="Minhas B.F."/>
            <person name="Madrigal G."/>
            <person name="Bilyk K.T."/>
            <person name="Yoon V."/>
            <person name="Hune M."/>
            <person name="Gregory S."/>
            <person name="Cheng C.H.C."/>
            <person name="Catchen J.M."/>
        </authorList>
    </citation>
    <scope>NUCLEOTIDE SEQUENCE [LARGE SCALE GENOMIC DNA]</scope>
    <source>
        <strain evidence="2">JC2023a</strain>
    </source>
</reference>
<proteinExistence type="predicted"/>
<accession>A0AAN8CUY0</accession>
<organism evidence="2 3">
    <name type="scientific">Champsocephalus esox</name>
    <name type="common">pike icefish</name>
    <dbReference type="NCBI Taxonomy" id="159716"/>
    <lineage>
        <taxon>Eukaryota</taxon>
        <taxon>Metazoa</taxon>
        <taxon>Chordata</taxon>
        <taxon>Craniata</taxon>
        <taxon>Vertebrata</taxon>
        <taxon>Euteleostomi</taxon>
        <taxon>Actinopterygii</taxon>
        <taxon>Neopterygii</taxon>
        <taxon>Teleostei</taxon>
        <taxon>Neoteleostei</taxon>
        <taxon>Acanthomorphata</taxon>
        <taxon>Eupercaria</taxon>
        <taxon>Perciformes</taxon>
        <taxon>Notothenioidei</taxon>
        <taxon>Channichthyidae</taxon>
        <taxon>Champsocephalus</taxon>
    </lineage>
</organism>
<comment type="caution">
    <text evidence="2">The sequence shown here is derived from an EMBL/GenBank/DDBJ whole genome shotgun (WGS) entry which is preliminary data.</text>
</comment>
<keyword evidence="3" id="KW-1185">Reference proteome</keyword>
<feature type="region of interest" description="Disordered" evidence="1">
    <location>
        <begin position="1"/>
        <end position="29"/>
    </location>
</feature>
<dbReference type="Proteomes" id="UP001335648">
    <property type="component" value="Unassembled WGS sequence"/>
</dbReference>
<gene>
    <name evidence="2" type="ORF">CesoFtcFv8_003855</name>
</gene>
<dbReference type="AlphaFoldDB" id="A0AAN8CUY0"/>
<dbReference type="EMBL" id="JAULUE010002048">
    <property type="protein sequence ID" value="KAK5909974.1"/>
    <property type="molecule type" value="Genomic_DNA"/>
</dbReference>
<evidence type="ECO:0000313" key="3">
    <source>
        <dbReference type="Proteomes" id="UP001335648"/>
    </source>
</evidence>
<name>A0AAN8CUY0_9TELE</name>
<sequence length="118" mass="13386">MRQRERAEDERREGLRGVSNSSSKKGPRRSQYITSLPLFFTRQAVLATFSRSVASASCQRKQRARFVKPKVKLRSNEGTVLLGGTSGIILPQPPAARMRRTLNVKWQLLSHGTEKRHV</sequence>